<evidence type="ECO:0000313" key="5">
    <source>
        <dbReference type="EMBL" id="PHH54630.1"/>
    </source>
</evidence>
<dbReference type="Proteomes" id="UP000222788">
    <property type="component" value="Unassembled WGS sequence"/>
</dbReference>
<comment type="caution">
    <text evidence="5">The sequence shown here is derived from an EMBL/GenBank/DDBJ whole genome shotgun (WGS) entry which is preliminary data.</text>
</comment>
<evidence type="ECO:0000256" key="2">
    <source>
        <dbReference type="ARBA" id="ARBA00010849"/>
    </source>
</evidence>
<evidence type="ECO:0000256" key="3">
    <source>
        <dbReference type="ARBA" id="ARBA00023242"/>
    </source>
</evidence>
<name>A0A2C5XCK2_9PEZI</name>
<comment type="similarity">
    <text evidence="2">Belongs to the dpy-30 family.</text>
</comment>
<dbReference type="OrthoDB" id="417678at2759"/>
<protein>
    <submittedName>
        <fullName evidence="5">COMPASS component SDC1</fullName>
    </submittedName>
</protein>
<dbReference type="Gene3D" id="1.20.890.10">
    <property type="entry name" value="cAMP-dependent protein kinase regulatory subunit, dimerization-anchoring domain"/>
    <property type="match status" value="1"/>
</dbReference>
<sequence length="75" mass="8156">MASNQGDIQMSDASPLPISTGADADSESVRKYLNTKVTGVLMEGMKKIGTEKPKDPLRVLGEFLIERSKDLEEST</sequence>
<keyword evidence="3" id="KW-0539">Nucleus</keyword>
<dbReference type="EMBL" id="APWK03000023">
    <property type="protein sequence ID" value="PHH54630.1"/>
    <property type="molecule type" value="Genomic_DNA"/>
</dbReference>
<organism evidence="5 6">
    <name type="scientific">Ceratocystis fimbriata CBS 114723</name>
    <dbReference type="NCBI Taxonomy" id="1035309"/>
    <lineage>
        <taxon>Eukaryota</taxon>
        <taxon>Fungi</taxon>
        <taxon>Dikarya</taxon>
        <taxon>Ascomycota</taxon>
        <taxon>Pezizomycotina</taxon>
        <taxon>Sordariomycetes</taxon>
        <taxon>Hypocreomycetidae</taxon>
        <taxon>Microascales</taxon>
        <taxon>Ceratocystidaceae</taxon>
        <taxon>Ceratocystis</taxon>
    </lineage>
</organism>
<dbReference type="GO" id="GO:0005634">
    <property type="term" value="C:nucleus"/>
    <property type="evidence" value="ECO:0007669"/>
    <property type="project" value="UniProtKB-SubCell"/>
</dbReference>
<dbReference type="CDD" id="cd22965">
    <property type="entry name" value="DD_DPY30_SDC1"/>
    <property type="match status" value="1"/>
</dbReference>
<accession>A0A2C5XCK2</accession>
<comment type="subcellular location">
    <subcellularLocation>
        <location evidence="1">Nucleus</location>
    </subcellularLocation>
</comment>
<reference evidence="5 6" key="2">
    <citation type="journal article" date="2013" name="IMA Fungus">
        <title>IMA Genome-F 1: Ceratocystis fimbriata: Draft nuclear genome sequence for the plant pathogen, Ceratocystis fimbriata.</title>
        <authorList>
            <person name="Wilken P.M."/>
            <person name="Steenkamp E.T."/>
            <person name="Wingfield M.J."/>
            <person name="de Beer Z.W."/>
            <person name="Wingfield B.D."/>
        </authorList>
    </citation>
    <scope>NUCLEOTIDE SEQUENCE [LARGE SCALE GENOMIC DNA]</scope>
    <source>
        <strain evidence="5 6">CBS 114723</strain>
    </source>
</reference>
<reference evidence="5 6" key="1">
    <citation type="journal article" date="2013" name="Fungal Biol.">
        <title>Analysis of microsatellite markers in the genome of the plant pathogen Ceratocystis fimbriata.</title>
        <authorList>
            <person name="Simpson M.C."/>
            <person name="Wilken P.M."/>
            <person name="Coetzee M.P."/>
            <person name="Wingfield M.J."/>
            <person name="Wingfield B.D."/>
        </authorList>
    </citation>
    <scope>NUCLEOTIDE SEQUENCE [LARGE SCALE GENOMIC DNA]</scope>
    <source>
        <strain evidence="5 6">CBS 114723</strain>
    </source>
</reference>
<dbReference type="InterPro" id="IPR049629">
    <property type="entry name" value="DPY30_SDC1_DD"/>
</dbReference>
<keyword evidence="6" id="KW-1185">Reference proteome</keyword>
<proteinExistence type="inferred from homology"/>
<dbReference type="STRING" id="1035309.A0A2C5XCK2"/>
<feature type="compositionally biased region" description="Polar residues" evidence="4">
    <location>
        <begin position="1"/>
        <end position="12"/>
    </location>
</feature>
<feature type="region of interest" description="Disordered" evidence="4">
    <location>
        <begin position="1"/>
        <end position="27"/>
    </location>
</feature>
<evidence type="ECO:0000256" key="4">
    <source>
        <dbReference type="SAM" id="MobiDB-lite"/>
    </source>
</evidence>
<dbReference type="InterPro" id="IPR007858">
    <property type="entry name" value="Dpy-30_motif"/>
</dbReference>
<evidence type="ECO:0000313" key="6">
    <source>
        <dbReference type="Proteomes" id="UP000222788"/>
    </source>
</evidence>
<gene>
    <name evidence="5" type="primary">SDC1</name>
    <name evidence="5" type="ORF">CFIMG_003212RA</name>
</gene>
<evidence type="ECO:0000256" key="1">
    <source>
        <dbReference type="ARBA" id="ARBA00004123"/>
    </source>
</evidence>
<dbReference type="AlphaFoldDB" id="A0A2C5XCK2"/>
<dbReference type="Pfam" id="PF05186">
    <property type="entry name" value="Dpy-30"/>
    <property type="match status" value="1"/>
</dbReference>